<dbReference type="Proteomes" id="UP000316921">
    <property type="component" value="Chromosome"/>
</dbReference>
<sequence>MPSVDEAGPAAGGPRFGVIVPCRNEAAVIERKLSNLAWLEWPRGVAPRVLVVDDASSDATAELARSCAAKLAREGLAIEVIANRGPAGKASAVSTALEELAGSADLVLLTDADVVLREGAPAAFARAFDDGRVGMASGTQEFVRDLAADGRCVGADGAEALPAGDRYDRITALVRRIESRFGRVFSVHGQALCWRADLALLPPRGFVADDIDLMLQVRAAGRRVVLVDGARFLEPKVAAGDARESQVRRRAAGYFHLVRRTAHPLRGGLLDRLQWFAYRWLPGATPWLAALLSVALPALVWARWGGPSGSACALFVALLWLSPPGRGLRRLLADIARGSREERAGQVSDSWEMVRS</sequence>
<gene>
    <name evidence="6" type="ORF">Pla133_40710</name>
</gene>
<comment type="subcellular location">
    <subcellularLocation>
        <location evidence="1">Cell membrane</location>
    </subcellularLocation>
</comment>
<evidence type="ECO:0000256" key="4">
    <source>
        <dbReference type="ARBA" id="ARBA00022679"/>
    </source>
</evidence>
<keyword evidence="4 6" id="KW-0808">Transferase</keyword>
<evidence type="ECO:0000313" key="7">
    <source>
        <dbReference type="Proteomes" id="UP000316921"/>
    </source>
</evidence>
<dbReference type="PANTHER" id="PTHR43646">
    <property type="entry name" value="GLYCOSYLTRANSFERASE"/>
    <property type="match status" value="1"/>
</dbReference>
<keyword evidence="3" id="KW-0328">Glycosyltransferase</keyword>
<dbReference type="RefSeq" id="WP_419191752.1">
    <property type="nucleotide sequence ID" value="NZ_CP036287.1"/>
</dbReference>
<dbReference type="KEGG" id="pbap:Pla133_40710"/>
<dbReference type="AlphaFoldDB" id="A0A518BPR8"/>
<proteinExistence type="predicted"/>
<protein>
    <submittedName>
        <fullName evidence="6">N-glycosyltransferase</fullName>
    </submittedName>
</protein>
<dbReference type="EMBL" id="CP036287">
    <property type="protein sequence ID" value="QDU68956.1"/>
    <property type="molecule type" value="Genomic_DNA"/>
</dbReference>
<evidence type="ECO:0000256" key="2">
    <source>
        <dbReference type="ARBA" id="ARBA00022475"/>
    </source>
</evidence>
<dbReference type="GO" id="GO:0005886">
    <property type="term" value="C:plasma membrane"/>
    <property type="evidence" value="ECO:0007669"/>
    <property type="project" value="UniProtKB-SubCell"/>
</dbReference>
<reference evidence="6 7" key="1">
    <citation type="submission" date="2019-02" db="EMBL/GenBank/DDBJ databases">
        <title>Deep-cultivation of Planctomycetes and their phenomic and genomic characterization uncovers novel biology.</title>
        <authorList>
            <person name="Wiegand S."/>
            <person name="Jogler M."/>
            <person name="Boedeker C."/>
            <person name="Pinto D."/>
            <person name="Vollmers J."/>
            <person name="Rivas-Marin E."/>
            <person name="Kohn T."/>
            <person name="Peeters S.H."/>
            <person name="Heuer A."/>
            <person name="Rast P."/>
            <person name="Oberbeckmann S."/>
            <person name="Bunk B."/>
            <person name="Jeske O."/>
            <person name="Meyerdierks A."/>
            <person name="Storesund J.E."/>
            <person name="Kallscheuer N."/>
            <person name="Luecker S."/>
            <person name="Lage O.M."/>
            <person name="Pohl T."/>
            <person name="Merkel B.J."/>
            <person name="Hornburger P."/>
            <person name="Mueller R.-W."/>
            <person name="Bruemmer F."/>
            <person name="Labrenz M."/>
            <person name="Spormann A.M."/>
            <person name="Op den Camp H."/>
            <person name="Overmann J."/>
            <person name="Amann R."/>
            <person name="Jetten M.S.M."/>
            <person name="Mascher T."/>
            <person name="Medema M.H."/>
            <person name="Devos D.P."/>
            <person name="Kaster A.-K."/>
            <person name="Ovreas L."/>
            <person name="Rohde M."/>
            <person name="Galperin M.Y."/>
            <person name="Jogler C."/>
        </authorList>
    </citation>
    <scope>NUCLEOTIDE SEQUENCE [LARGE SCALE GENOMIC DNA]</scope>
    <source>
        <strain evidence="6 7">Pla133</strain>
    </source>
</reference>
<keyword evidence="2" id="KW-1003">Cell membrane</keyword>
<accession>A0A518BPR8</accession>
<dbReference type="GO" id="GO:0016757">
    <property type="term" value="F:glycosyltransferase activity"/>
    <property type="evidence" value="ECO:0007669"/>
    <property type="project" value="UniProtKB-KW"/>
</dbReference>
<name>A0A518BPR8_9BACT</name>
<dbReference type="Pfam" id="PF13641">
    <property type="entry name" value="Glyco_tranf_2_3"/>
    <property type="match status" value="1"/>
</dbReference>
<dbReference type="Gene3D" id="3.90.550.10">
    <property type="entry name" value="Spore Coat Polysaccharide Biosynthesis Protein SpsA, Chain A"/>
    <property type="match status" value="1"/>
</dbReference>
<evidence type="ECO:0000256" key="1">
    <source>
        <dbReference type="ARBA" id="ARBA00004236"/>
    </source>
</evidence>
<dbReference type="SUPFAM" id="SSF53448">
    <property type="entry name" value="Nucleotide-diphospho-sugar transferases"/>
    <property type="match status" value="1"/>
</dbReference>
<evidence type="ECO:0000256" key="3">
    <source>
        <dbReference type="ARBA" id="ARBA00022676"/>
    </source>
</evidence>
<organism evidence="6 7">
    <name type="scientific">Engelhardtia mirabilis</name>
    <dbReference type="NCBI Taxonomy" id="2528011"/>
    <lineage>
        <taxon>Bacteria</taxon>
        <taxon>Pseudomonadati</taxon>
        <taxon>Planctomycetota</taxon>
        <taxon>Planctomycetia</taxon>
        <taxon>Planctomycetia incertae sedis</taxon>
        <taxon>Engelhardtia</taxon>
    </lineage>
</organism>
<dbReference type="PANTHER" id="PTHR43646:SF2">
    <property type="entry name" value="GLYCOSYLTRANSFERASE 2-LIKE DOMAIN-CONTAINING PROTEIN"/>
    <property type="match status" value="1"/>
</dbReference>
<dbReference type="InterPro" id="IPR029044">
    <property type="entry name" value="Nucleotide-diphossugar_trans"/>
</dbReference>
<keyword evidence="5" id="KW-0472">Membrane</keyword>
<evidence type="ECO:0000256" key="5">
    <source>
        <dbReference type="ARBA" id="ARBA00023136"/>
    </source>
</evidence>
<keyword evidence="7" id="KW-1185">Reference proteome</keyword>
<evidence type="ECO:0000313" key="6">
    <source>
        <dbReference type="EMBL" id="QDU68956.1"/>
    </source>
</evidence>